<organism evidence="2 3">
    <name type="scientific">Saccharata proteae CBS 121410</name>
    <dbReference type="NCBI Taxonomy" id="1314787"/>
    <lineage>
        <taxon>Eukaryota</taxon>
        <taxon>Fungi</taxon>
        <taxon>Dikarya</taxon>
        <taxon>Ascomycota</taxon>
        <taxon>Pezizomycotina</taxon>
        <taxon>Dothideomycetes</taxon>
        <taxon>Dothideomycetes incertae sedis</taxon>
        <taxon>Botryosphaeriales</taxon>
        <taxon>Saccharataceae</taxon>
        <taxon>Saccharata</taxon>
    </lineage>
</organism>
<evidence type="ECO:0000256" key="1">
    <source>
        <dbReference type="SAM" id="MobiDB-lite"/>
    </source>
</evidence>
<feature type="compositionally biased region" description="Basic and acidic residues" evidence="1">
    <location>
        <begin position="211"/>
        <end position="227"/>
    </location>
</feature>
<gene>
    <name evidence="2" type="ORF">K490DRAFT_65264</name>
</gene>
<dbReference type="Proteomes" id="UP000799776">
    <property type="component" value="Unassembled WGS sequence"/>
</dbReference>
<accession>A0A9P4HTY2</accession>
<reference evidence="2" key="1">
    <citation type="journal article" date="2020" name="Stud. Mycol.">
        <title>101 Dothideomycetes genomes: a test case for predicting lifestyles and emergence of pathogens.</title>
        <authorList>
            <person name="Haridas S."/>
            <person name="Albert R."/>
            <person name="Binder M."/>
            <person name="Bloem J."/>
            <person name="Labutti K."/>
            <person name="Salamov A."/>
            <person name="Andreopoulos B."/>
            <person name="Baker S."/>
            <person name="Barry K."/>
            <person name="Bills G."/>
            <person name="Bluhm B."/>
            <person name="Cannon C."/>
            <person name="Castanera R."/>
            <person name="Culley D."/>
            <person name="Daum C."/>
            <person name="Ezra D."/>
            <person name="Gonzalez J."/>
            <person name="Henrissat B."/>
            <person name="Kuo A."/>
            <person name="Liang C."/>
            <person name="Lipzen A."/>
            <person name="Lutzoni F."/>
            <person name="Magnuson J."/>
            <person name="Mondo S."/>
            <person name="Nolan M."/>
            <person name="Ohm R."/>
            <person name="Pangilinan J."/>
            <person name="Park H.-J."/>
            <person name="Ramirez L."/>
            <person name="Alfaro M."/>
            <person name="Sun H."/>
            <person name="Tritt A."/>
            <person name="Yoshinaga Y."/>
            <person name="Zwiers L.-H."/>
            <person name="Turgeon B."/>
            <person name="Goodwin S."/>
            <person name="Spatafora J."/>
            <person name="Crous P."/>
            <person name="Grigoriev I."/>
        </authorList>
    </citation>
    <scope>NUCLEOTIDE SEQUENCE</scope>
    <source>
        <strain evidence="2">CBS 121410</strain>
    </source>
</reference>
<evidence type="ECO:0000313" key="3">
    <source>
        <dbReference type="Proteomes" id="UP000799776"/>
    </source>
</evidence>
<sequence length="227" mass="24304">MAGLALGGYAEFLAGLLVVRRGALMLEDGGGDDAPRSRCSKEVAARPPPVVLAPSQALPITYYDGLEAVSRSQIAETGLELMAKAELPMEAEAYPFHATIRRLKLNPLFVQACLIAMGTHTFDNLLRLICVLFPNDLGKLEVVCGIAARGNAARGNLFMALVAIDEGNTKVLMRTTGTVGVANDGWVAEARELELMVLMASGHNLTFKPSPAKESESPTIPQKHDYN</sequence>
<comment type="caution">
    <text evidence="2">The sequence shown here is derived from an EMBL/GenBank/DDBJ whole genome shotgun (WGS) entry which is preliminary data.</text>
</comment>
<feature type="region of interest" description="Disordered" evidence="1">
    <location>
        <begin position="208"/>
        <end position="227"/>
    </location>
</feature>
<dbReference type="AlphaFoldDB" id="A0A9P4HTY2"/>
<proteinExistence type="predicted"/>
<keyword evidence="3" id="KW-1185">Reference proteome</keyword>
<protein>
    <submittedName>
        <fullName evidence="2">Uncharacterized protein</fullName>
    </submittedName>
</protein>
<dbReference type="EMBL" id="ML978718">
    <property type="protein sequence ID" value="KAF2087984.1"/>
    <property type="molecule type" value="Genomic_DNA"/>
</dbReference>
<name>A0A9P4HTY2_9PEZI</name>
<evidence type="ECO:0000313" key="2">
    <source>
        <dbReference type="EMBL" id="KAF2087984.1"/>
    </source>
</evidence>